<dbReference type="Pfam" id="PF13302">
    <property type="entry name" value="Acetyltransf_3"/>
    <property type="match status" value="1"/>
</dbReference>
<gene>
    <name evidence="2" type="ORF">AABD04_00230</name>
</gene>
<comment type="caution">
    <text evidence="2">The sequence shown here is derived from an EMBL/GenBank/DDBJ whole genome shotgun (WGS) entry which is preliminary data.</text>
</comment>
<evidence type="ECO:0000259" key="1">
    <source>
        <dbReference type="PROSITE" id="PS51186"/>
    </source>
</evidence>
<dbReference type="Gene3D" id="3.40.630.30">
    <property type="match status" value="1"/>
</dbReference>
<dbReference type="SUPFAM" id="SSF55729">
    <property type="entry name" value="Acyl-CoA N-acyltransferases (Nat)"/>
    <property type="match status" value="1"/>
</dbReference>
<evidence type="ECO:0000313" key="2">
    <source>
        <dbReference type="EMBL" id="MEK8069271.1"/>
    </source>
</evidence>
<organism evidence="2 3">
    <name type="scientific">Rhodococcus navarretei</name>
    <dbReference type="NCBI Taxonomy" id="3128981"/>
    <lineage>
        <taxon>Bacteria</taxon>
        <taxon>Bacillati</taxon>
        <taxon>Actinomycetota</taxon>
        <taxon>Actinomycetes</taxon>
        <taxon>Mycobacteriales</taxon>
        <taxon>Nocardiaceae</taxon>
        <taxon>Rhodococcus</taxon>
    </lineage>
</organism>
<dbReference type="PROSITE" id="PS51186">
    <property type="entry name" value="GNAT"/>
    <property type="match status" value="1"/>
</dbReference>
<dbReference type="EMBL" id="JBBPCN010000001">
    <property type="protein sequence ID" value="MEK8069271.1"/>
    <property type="molecule type" value="Genomic_DNA"/>
</dbReference>
<dbReference type="RefSeq" id="WP_341439783.1">
    <property type="nucleotide sequence ID" value="NZ_JBBPCN010000001.1"/>
</dbReference>
<dbReference type="InterPro" id="IPR000182">
    <property type="entry name" value="GNAT_dom"/>
</dbReference>
<proteinExistence type="predicted"/>
<dbReference type="PANTHER" id="PTHR43441">
    <property type="entry name" value="RIBOSOMAL-PROTEIN-SERINE ACETYLTRANSFERASE"/>
    <property type="match status" value="1"/>
</dbReference>
<accession>A0ABU9CR67</accession>
<feature type="domain" description="N-acetyltransferase" evidence="1">
    <location>
        <begin position="25"/>
        <end position="183"/>
    </location>
</feature>
<dbReference type="InterPro" id="IPR051908">
    <property type="entry name" value="Ribosomal_N-acetyltransferase"/>
</dbReference>
<name>A0ABU9CR67_9NOCA</name>
<sequence length="184" mass="20664">MLDAPPDRIVTDRLVIRRESADDATAIADAIDRNLVRLLPWMGWATEEAARPSAQLARLTEAAEQWDAREMFDYGIFDLDDGSFLGKIGMHRRIGPHGVELGYWLDVQAEGRGVISEAVAALMREALNLAEIVRVEIHCDAANLRSQAVPRRLGFVLDRIEHRPIAAAAETGEHMVWVYQPDRR</sequence>
<dbReference type="PANTHER" id="PTHR43441:SF3">
    <property type="entry name" value="ACETYLTRANSFERASE"/>
    <property type="match status" value="1"/>
</dbReference>
<evidence type="ECO:0000313" key="3">
    <source>
        <dbReference type="Proteomes" id="UP001456513"/>
    </source>
</evidence>
<dbReference type="Proteomes" id="UP001456513">
    <property type="component" value="Unassembled WGS sequence"/>
</dbReference>
<keyword evidence="3" id="KW-1185">Reference proteome</keyword>
<protein>
    <submittedName>
        <fullName evidence="2">GNAT family N-acetyltransferase</fullName>
    </submittedName>
</protein>
<reference evidence="2 3" key="1">
    <citation type="submission" date="2024-03" db="EMBL/GenBank/DDBJ databases">
        <title>Rhodococcus navarretei sp. nov. and Pseudarthrobacter quantumdoti sp. nov., two new species with the ability to biosynthesize Quantum Dots isolated from soil samples at Union Glacier, Antarctica.</title>
        <authorList>
            <person name="Vargas M."/>
        </authorList>
    </citation>
    <scope>NUCLEOTIDE SEQUENCE [LARGE SCALE GENOMIC DNA]</scope>
    <source>
        <strain evidence="2 3">EXRC-4A-4</strain>
    </source>
</reference>
<dbReference type="InterPro" id="IPR016181">
    <property type="entry name" value="Acyl_CoA_acyltransferase"/>
</dbReference>